<feature type="binding site" evidence="16">
    <location>
        <position position="156"/>
    </location>
    <ligand>
        <name>Zn(2+)</name>
        <dbReference type="ChEBI" id="CHEBI:29105"/>
    </ligand>
</feature>
<evidence type="ECO:0000256" key="6">
    <source>
        <dbReference type="ARBA" id="ARBA00022555"/>
    </source>
</evidence>
<dbReference type="GO" id="GO:0005524">
    <property type="term" value="F:ATP binding"/>
    <property type="evidence" value="ECO:0007669"/>
    <property type="project" value="UniProtKB-UniRule"/>
</dbReference>
<dbReference type="GO" id="GO:0046872">
    <property type="term" value="F:metal ion binding"/>
    <property type="evidence" value="ECO:0007669"/>
    <property type="project" value="UniProtKB-KW"/>
</dbReference>
<dbReference type="InterPro" id="IPR041872">
    <property type="entry name" value="Anticodon_Met"/>
</dbReference>
<feature type="binding site" evidence="16">
    <location>
        <position position="159"/>
    </location>
    <ligand>
        <name>Zn(2+)</name>
        <dbReference type="ChEBI" id="CHEBI:29105"/>
    </ligand>
</feature>
<evidence type="ECO:0000256" key="12">
    <source>
        <dbReference type="ARBA" id="ARBA00022884"/>
    </source>
</evidence>
<keyword evidence="13 16" id="KW-0648">Protein biosynthesis</keyword>
<feature type="domain" description="TRNA-binding" evidence="18">
    <location>
        <begin position="612"/>
        <end position="713"/>
    </location>
</feature>
<proteinExistence type="inferred from homology"/>
<dbReference type="GO" id="GO:0000049">
    <property type="term" value="F:tRNA binding"/>
    <property type="evidence" value="ECO:0007669"/>
    <property type="project" value="UniProtKB-UniRule"/>
</dbReference>
<dbReference type="PROSITE" id="PS50886">
    <property type="entry name" value="TRBD"/>
    <property type="match status" value="1"/>
</dbReference>
<dbReference type="CDD" id="cd02800">
    <property type="entry name" value="tRNA_bind_EcMetRS_like"/>
    <property type="match status" value="1"/>
</dbReference>
<dbReference type="InterPro" id="IPR009080">
    <property type="entry name" value="tRNAsynth_Ia_anticodon-bd"/>
</dbReference>
<dbReference type="EC" id="6.1.1.10" evidence="16"/>
<dbReference type="Gene3D" id="1.10.730.10">
    <property type="entry name" value="Isoleucyl-tRNA Synthetase, Domain 1"/>
    <property type="match status" value="1"/>
</dbReference>
<keyword evidence="20" id="KW-1185">Reference proteome</keyword>
<keyword evidence="5 16" id="KW-0963">Cytoplasm</keyword>
<dbReference type="InterPro" id="IPR023458">
    <property type="entry name" value="Met-tRNA_ligase_1"/>
</dbReference>
<comment type="function">
    <text evidence="1 16">Is required not only for elongation of protein synthesis but also for the initiation of all mRNA translation through initiator tRNA(fMet) aminoacylation.</text>
</comment>
<feature type="binding site" evidence="16">
    <location>
        <position position="334"/>
    </location>
    <ligand>
        <name>ATP</name>
        <dbReference type="ChEBI" id="CHEBI:30616"/>
    </ligand>
</feature>
<evidence type="ECO:0000256" key="5">
    <source>
        <dbReference type="ARBA" id="ARBA00022490"/>
    </source>
</evidence>
<evidence type="ECO:0000256" key="15">
    <source>
        <dbReference type="ARBA" id="ARBA00047364"/>
    </source>
</evidence>
<evidence type="ECO:0000256" key="11">
    <source>
        <dbReference type="ARBA" id="ARBA00022840"/>
    </source>
</evidence>
<feature type="compositionally biased region" description="Basic and acidic residues" evidence="17">
    <location>
        <begin position="563"/>
        <end position="577"/>
    </location>
</feature>
<dbReference type="Pfam" id="PF09334">
    <property type="entry name" value="tRNA-synt_1g"/>
    <property type="match status" value="1"/>
</dbReference>
<dbReference type="Gene3D" id="3.40.50.620">
    <property type="entry name" value="HUPs"/>
    <property type="match status" value="1"/>
</dbReference>
<evidence type="ECO:0000256" key="13">
    <source>
        <dbReference type="ARBA" id="ARBA00022917"/>
    </source>
</evidence>
<dbReference type="AlphaFoldDB" id="A0A3A8QFB0"/>
<feature type="short sequence motif" description="'KMSKS' region" evidence="16">
    <location>
        <begin position="331"/>
        <end position="335"/>
    </location>
</feature>
<dbReference type="PRINTS" id="PR01041">
    <property type="entry name" value="TRNASYNTHMET"/>
</dbReference>
<evidence type="ECO:0000256" key="9">
    <source>
        <dbReference type="ARBA" id="ARBA00022741"/>
    </source>
</evidence>
<comment type="catalytic activity">
    <reaction evidence="15 16">
        <text>tRNA(Met) + L-methionine + ATP = L-methionyl-tRNA(Met) + AMP + diphosphate</text>
        <dbReference type="Rhea" id="RHEA:13481"/>
        <dbReference type="Rhea" id="RHEA-COMP:9667"/>
        <dbReference type="Rhea" id="RHEA-COMP:9698"/>
        <dbReference type="ChEBI" id="CHEBI:30616"/>
        <dbReference type="ChEBI" id="CHEBI:33019"/>
        <dbReference type="ChEBI" id="CHEBI:57844"/>
        <dbReference type="ChEBI" id="CHEBI:78442"/>
        <dbReference type="ChEBI" id="CHEBI:78530"/>
        <dbReference type="ChEBI" id="CHEBI:456215"/>
        <dbReference type="EC" id="6.1.1.10"/>
    </reaction>
</comment>
<protein>
    <recommendedName>
        <fullName evidence="16">Methionine--tRNA ligase</fullName>
        <ecNumber evidence="16">6.1.1.10</ecNumber>
    </recommendedName>
    <alternativeName>
        <fullName evidence="16">Methionyl-tRNA synthetase</fullName>
        <shortName evidence="16">MetRS</shortName>
    </alternativeName>
</protein>
<dbReference type="Gene3D" id="2.20.28.20">
    <property type="entry name" value="Methionyl-tRNA synthetase, Zn-domain"/>
    <property type="match status" value="1"/>
</dbReference>
<name>A0A3A8QFB0_9BACT</name>
<evidence type="ECO:0000313" key="20">
    <source>
        <dbReference type="Proteomes" id="UP000272888"/>
    </source>
</evidence>
<comment type="similarity">
    <text evidence="3 16">Belongs to the class-I aminoacyl-tRNA synthetase family. MetG type 1 subfamily.</text>
</comment>
<evidence type="ECO:0000256" key="7">
    <source>
        <dbReference type="ARBA" id="ARBA00022598"/>
    </source>
</evidence>
<dbReference type="PANTHER" id="PTHR45765">
    <property type="entry name" value="METHIONINE--TRNA LIGASE"/>
    <property type="match status" value="1"/>
</dbReference>
<keyword evidence="14 16" id="KW-0030">Aminoacyl-tRNA synthetase</keyword>
<feature type="region of interest" description="Disordered" evidence="17">
    <location>
        <begin position="551"/>
        <end position="603"/>
    </location>
</feature>
<feature type="short sequence motif" description="'HIGH' region" evidence="16">
    <location>
        <begin position="12"/>
        <end position="22"/>
    </location>
</feature>
<gene>
    <name evidence="16" type="primary">metG</name>
    <name evidence="19" type="ORF">D7V93_05740</name>
</gene>
<dbReference type="InterPro" id="IPR002547">
    <property type="entry name" value="tRNA-bd_dom"/>
</dbReference>
<dbReference type="FunFam" id="2.20.28.20:FF:000001">
    <property type="entry name" value="Methionine--tRNA ligase"/>
    <property type="match status" value="1"/>
</dbReference>
<evidence type="ECO:0000256" key="14">
    <source>
        <dbReference type="ARBA" id="ARBA00023146"/>
    </source>
</evidence>
<dbReference type="NCBIfam" id="NF001100">
    <property type="entry name" value="PRK00133.1"/>
    <property type="match status" value="1"/>
</dbReference>
<dbReference type="SUPFAM" id="SSF52374">
    <property type="entry name" value="Nucleotidylyl transferase"/>
    <property type="match status" value="1"/>
</dbReference>
<evidence type="ECO:0000256" key="16">
    <source>
        <dbReference type="HAMAP-Rule" id="MF_00098"/>
    </source>
</evidence>
<keyword evidence="11 16" id="KW-0067">ATP-binding</keyword>
<dbReference type="InterPro" id="IPR001412">
    <property type="entry name" value="aa-tRNA-synth_I_CS"/>
</dbReference>
<dbReference type="SUPFAM" id="SSF57770">
    <property type="entry name" value="Methionyl-tRNA synthetase (MetRS), Zn-domain"/>
    <property type="match status" value="1"/>
</dbReference>
<evidence type="ECO:0000256" key="4">
    <source>
        <dbReference type="ARBA" id="ARBA00011738"/>
    </source>
</evidence>
<dbReference type="InterPro" id="IPR004495">
    <property type="entry name" value="Met-tRNA-synth_bsu_C"/>
</dbReference>
<dbReference type="SUPFAM" id="SSF50249">
    <property type="entry name" value="Nucleic acid-binding proteins"/>
    <property type="match status" value="1"/>
</dbReference>
<dbReference type="PROSITE" id="PS00178">
    <property type="entry name" value="AA_TRNA_LIGASE_I"/>
    <property type="match status" value="1"/>
</dbReference>
<evidence type="ECO:0000256" key="1">
    <source>
        <dbReference type="ARBA" id="ARBA00003314"/>
    </source>
</evidence>
<dbReference type="InterPro" id="IPR033911">
    <property type="entry name" value="MetRS_core"/>
</dbReference>
<keyword evidence="9 16" id="KW-0547">Nucleotide-binding</keyword>
<dbReference type="GO" id="GO:0004825">
    <property type="term" value="F:methionine-tRNA ligase activity"/>
    <property type="evidence" value="ECO:0007669"/>
    <property type="project" value="UniProtKB-UniRule"/>
</dbReference>
<organism evidence="19 20">
    <name type="scientific">Corallococcus llansteffanensis</name>
    <dbReference type="NCBI Taxonomy" id="2316731"/>
    <lineage>
        <taxon>Bacteria</taxon>
        <taxon>Pseudomonadati</taxon>
        <taxon>Myxococcota</taxon>
        <taxon>Myxococcia</taxon>
        <taxon>Myxococcales</taxon>
        <taxon>Cystobacterineae</taxon>
        <taxon>Myxococcaceae</taxon>
        <taxon>Corallococcus</taxon>
    </lineage>
</organism>
<dbReference type="RefSeq" id="WP_120642404.1">
    <property type="nucleotide sequence ID" value="NZ_RAWB01000036.1"/>
</dbReference>
<feature type="binding site" evidence="16">
    <location>
        <position position="143"/>
    </location>
    <ligand>
        <name>Zn(2+)</name>
        <dbReference type="ChEBI" id="CHEBI:29105"/>
    </ligand>
</feature>
<accession>A0A3A8QFB0</accession>
<keyword evidence="12 16" id="KW-0694">RNA-binding</keyword>
<dbReference type="GO" id="GO:0006431">
    <property type="term" value="P:methionyl-tRNA aminoacylation"/>
    <property type="evidence" value="ECO:0007669"/>
    <property type="project" value="UniProtKB-UniRule"/>
</dbReference>
<reference evidence="20" key="1">
    <citation type="submission" date="2018-09" db="EMBL/GenBank/DDBJ databases">
        <authorList>
            <person name="Livingstone P.G."/>
            <person name="Whitworth D.E."/>
        </authorList>
    </citation>
    <scope>NUCLEOTIDE SEQUENCE [LARGE SCALE GENOMIC DNA]</scope>
    <source>
        <strain evidence="20">CA051B</strain>
    </source>
</reference>
<dbReference type="PANTHER" id="PTHR45765:SF1">
    <property type="entry name" value="METHIONINE--TRNA LIGASE, CYTOPLASMIC"/>
    <property type="match status" value="1"/>
</dbReference>
<dbReference type="SUPFAM" id="SSF47323">
    <property type="entry name" value="Anticodon-binding domain of a subclass of class I aminoacyl-tRNA synthetases"/>
    <property type="match status" value="1"/>
</dbReference>
<dbReference type="Pfam" id="PF19303">
    <property type="entry name" value="Anticodon_3"/>
    <property type="match status" value="1"/>
</dbReference>
<dbReference type="NCBIfam" id="TIGR00399">
    <property type="entry name" value="metG_C_term"/>
    <property type="match status" value="1"/>
</dbReference>
<sequence length="713" mass="78248">MAERILVTSALPYANGAIHLGHVVEYVQTDIYVRFLRSCGQDVVYFCADDTHGTPIEINAAKQGIPPEQFVARFHDEHQRDFQDLDVRFDYFHSTNSPENRHYAELIYGRLKDAGDIDRRDIEQTYCEKDKRFLPDRFIRGTCPNCKSADQYGDACEKCGKTYNPTDLIEPRCALCGTPPVRRNSVHLFFKLSRHESFLQEVLKRPGFIHPGLATQLQGFFEKGLADWDISRDGPYFGFAIPGETDKFFYVWLDAPIGYIATTEKWAKESGRAKDALEYWAKDAPTRIVHFIGKDIVYFHALFWPAVLKVAGLHIPNEIKVHGHLTVNGEKMSKSRGTMVAARDYLDLLDPSYLRYFYAANLGAGVEDLDLNLKDFRLRVNGELVNNVGNLANRALSMLAGPLEKKLAPGRQEGAGRTLVEQALARVPEVREAFEKLEYRAAIKIITDIASTANAFLQTAAPWALVKKDAEAARADLSDAADVAYLLGALLAPVTPRVSERLFAQLNAPPLTFQALATAKYPLLDRSRPLGTPEPLLPRLEEERVNAIIKNPVADIPAPGSGGKDKKSEKKPMDAKPPESQATVPTTQASPGAGAGAGTPEPVPSADIEYADFAKVVLKAGRIVAAEKVKGADKLLKLEVDLGEGTPRTIVSGIAEAYTAEAVAGRRVVVVANLKPRKLKGIESRGMLLTAGPGGKDLSLLDPGDVPPGSEVK</sequence>
<keyword evidence="7 16" id="KW-0436">Ligase</keyword>
<comment type="subunit">
    <text evidence="4 16">Homodimer.</text>
</comment>
<comment type="cofactor">
    <cofactor evidence="16">
        <name>Zn(2+)</name>
        <dbReference type="ChEBI" id="CHEBI:29105"/>
    </cofactor>
    <text evidence="16">Binds 1 zinc ion per subunit.</text>
</comment>
<comment type="caution">
    <text evidence="19">The sequence shown here is derived from an EMBL/GenBank/DDBJ whole genome shotgun (WGS) entry which is preliminary data.</text>
</comment>
<evidence type="ECO:0000256" key="17">
    <source>
        <dbReference type="SAM" id="MobiDB-lite"/>
    </source>
</evidence>
<dbReference type="InterPro" id="IPR015413">
    <property type="entry name" value="Methionyl/Leucyl_tRNA_Synth"/>
</dbReference>
<dbReference type="InterPro" id="IPR014729">
    <property type="entry name" value="Rossmann-like_a/b/a_fold"/>
</dbReference>
<evidence type="ECO:0000256" key="2">
    <source>
        <dbReference type="ARBA" id="ARBA00004496"/>
    </source>
</evidence>
<dbReference type="GO" id="GO:0005829">
    <property type="term" value="C:cytosol"/>
    <property type="evidence" value="ECO:0007669"/>
    <property type="project" value="TreeGrafter"/>
</dbReference>
<keyword evidence="6 16" id="KW-0820">tRNA-binding</keyword>
<dbReference type="NCBIfam" id="TIGR00398">
    <property type="entry name" value="metG"/>
    <property type="match status" value="1"/>
</dbReference>
<evidence type="ECO:0000256" key="3">
    <source>
        <dbReference type="ARBA" id="ARBA00008258"/>
    </source>
</evidence>
<dbReference type="Pfam" id="PF01588">
    <property type="entry name" value="tRNA_bind"/>
    <property type="match status" value="1"/>
</dbReference>
<keyword evidence="8 16" id="KW-0479">Metal-binding</keyword>
<evidence type="ECO:0000313" key="19">
    <source>
        <dbReference type="EMBL" id="RKH65600.1"/>
    </source>
</evidence>
<feature type="region of interest" description="Disordered" evidence="17">
    <location>
        <begin position="690"/>
        <end position="713"/>
    </location>
</feature>
<keyword evidence="10 16" id="KW-0862">Zinc</keyword>
<dbReference type="FunFam" id="2.40.50.140:FF:000042">
    <property type="entry name" value="Methionine--tRNA ligase"/>
    <property type="match status" value="1"/>
</dbReference>
<evidence type="ECO:0000259" key="18">
    <source>
        <dbReference type="PROSITE" id="PS50886"/>
    </source>
</evidence>
<dbReference type="Gene3D" id="2.40.50.140">
    <property type="entry name" value="Nucleic acid-binding proteins"/>
    <property type="match status" value="1"/>
</dbReference>
<dbReference type="HAMAP" id="MF_00098">
    <property type="entry name" value="Met_tRNA_synth_type1"/>
    <property type="match status" value="1"/>
</dbReference>
<evidence type="ECO:0000256" key="10">
    <source>
        <dbReference type="ARBA" id="ARBA00022833"/>
    </source>
</evidence>
<dbReference type="Proteomes" id="UP000272888">
    <property type="component" value="Unassembled WGS sequence"/>
</dbReference>
<dbReference type="EMBL" id="RAWB01000036">
    <property type="protein sequence ID" value="RKH65600.1"/>
    <property type="molecule type" value="Genomic_DNA"/>
</dbReference>
<feature type="binding site" evidence="16">
    <location>
        <position position="146"/>
    </location>
    <ligand>
        <name>Zn(2+)</name>
        <dbReference type="ChEBI" id="CHEBI:29105"/>
    </ligand>
</feature>
<dbReference type="CDD" id="cd07957">
    <property type="entry name" value="Anticodon_Ia_Met"/>
    <property type="match status" value="1"/>
</dbReference>
<comment type="subcellular location">
    <subcellularLocation>
        <location evidence="2 16">Cytoplasm</location>
    </subcellularLocation>
</comment>
<dbReference type="InterPro" id="IPR014758">
    <property type="entry name" value="Met-tRNA_synth"/>
</dbReference>
<dbReference type="CDD" id="cd00814">
    <property type="entry name" value="MetRS_core"/>
    <property type="match status" value="1"/>
</dbReference>
<evidence type="ECO:0000256" key="8">
    <source>
        <dbReference type="ARBA" id="ARBA00022723"/>
    </source>
</evidence>
<dbReference type="InterPro" id="IPR029038">
    <property type="entry name" value="MetRS_Zn"/>
</dbReference>
<dbReference type="InterPro" id="IPR012340">
    <property type="entry name" value="NA-bd_OB-fold"/>
</dbReference>